<comment type="caution">
    <text evidence="7">The sequence shown here is derived from an EMBL/GenBank/DDBJ whole genome shotgun (WGS) entry which is preliminary data.</text>
</comment>
<feature type="short sequence motif" description="DGA/G" evidence="4">
    <location>
        <begin position="220"/>
        <end position="222"/>
    </location>
</feature>
<dbReference type="PANTHER" id="PTHR14226">
    <property type="entry name" value="NEUROPATHY TARGET ESTERASE/SWISS CHEESE D.MELANOGASTER"/>
    <property type="match status" value="1"/>
</dbReference>
<feature type="compositionally biased region" description="Pro residues" evidence="5">
    <location>
        <begin position="1"/>
        <end position="21"/>
    </location>
</feature>
<feature type="active site" description="Nucleophile" evidence="4">
    <location>
        <position position="96"/>
    </location>
</feature>
<dbReference type="Gene3D" id="3.40.1090.10">
    <property type="entry name" value="Cytosolic phospholipase A2 catalytic domain"/>
    <property type="match status" value="2"/>
</dbReference>
<organism evidence="7 8">
    <name type="scientific">Pseudofrankia asymbiotica</name>
    <dbReference type="NCBI Taxonomy" id="1834516"/>
    <lineage>
        <taxon>Bacteria</taxon>
        <taxon>Bacillati</taxon>
        <taxon>Actinomycetota</taxon>
        <taxon>Actinomycetes</taxon>
        <taxon>Frankiales</taxon>
        <taxon>Frankiaceae</taxon>
        <taxon>Pseudofrankia</taxon>
    </lineage>
</organism>
<evidence type="ECO:0000313" key="8">
    <source>
        <dbReference type="Proteomes" id="UP000188929"/>
    </source>
</evidence>
<dbReference type="InterPro" id="IPR016035">
    <property type="entry name" value="Acyl_Trfase/lysoPLipase"/>
</dbReference>
<evidence type="ECO:0000256" key="1">
    <source>
        <dbReference type="ARBA" id="ARBA00022801"/>
    </source>
</evidence>
<feature type="compositionally biased region" description="Low complexity" evidence="5">
    <location>
        <begin position="344"/>
        <end position="353"/>
    </location>
</feature>
<evidence type="ECO:0000256" key="5">
    <source>
        <dbReference type="SAM" id="MobiDB-lite"/>
    </source>
</evidence>
<dbReference type="PANTHER" id="PTHR14226:SF57">
    <property type="entry name" value="BLR7027 PROTEIN"/>
    <property type="match status" value="1"/>
</dbReference>
<dbReference type="GO" id="GO:0016042">
    <property type="term" value="P:lipid catabolic process"/>
    <property type="evidence" value="ECO:0007669"/>
    <property type="project" value="UniProtKB-UniRule"/>
</dbReference>
<dbReference type="Pfam" id="PF01734">
    <property type="entry name" value="Patatin"/>
    <property type="match status" value="1"/>
</dbReference>
<dbReference type="SUPFAM" id="SSF52151">
    <property type="entry name" value="FabD/lysophospholipase-like"/>
    <property type="match status" value="1"/>
</dbReference>
<proteinExistence type="predicted"/>
<feature type="region of interest" description="Disordered" evidence="5">
    <location>
        <begin position="1"/>
        <end position="60"/>
    </location>
</feature>
<evidence type="ECO:0000256" key="2">
    <source>
        <dbReference type="ARBA" id="ARBA00022963"/>
    </source>
</evidence>
<gene>
    <name evidence="7" type="ORF">BL253_30230</name>
</gene>
<feature type="active site" description="Proton acceptor" evidence="4">
    <location>
        <position position="220"/>
    </location>
</feature>
<dbReference type="STRING" id="1834516.BL253_30230"/>
<dbReference type="AlphaFoldDB" id="A0A1V2I2U5"/>
<sequence length="353" mass="35730">MTAPLLPPQPSQLFQSPPPRVQPQDDIRPAAGPRGGGGGDSGRPEDAGDPGKPDGAGEGRVAFVLQGGGSLAAAQVGMLRALTEAGVVPDLVVGASAGALNAVAYASDPTVAGIERVAAVWAAMRRKDVAPLSPRALVGGLIGRQDGLASSAGLRHLLESGLVVPLLEQTVIAAHVVTTDLATGHPVVLSDGDAVEALLATSAYPGVFPPVTIEGRRLIDGGVSADTPVRQAESLGATTTYVLPSVGPTPSAATPELVPRGAFALALRAVNQILGNAAWADMSAVRGTVYLLPTPGSATVNPFDFRGTRNLIATGYRLTVDWLRDPAPVPVPSPAPSPARIRRPITAPAPGLA</sequence>
<keyword evidence="8" id="KW-1185">Reference proteome</keyword>
<comment type="caution">
    <text evidence="4">Lacks conserved residue(s) required for the propagation of feature annotation.</text>
</comment>
<dbReference type="GO" id="GO:0016787">
    <property type="term" value="F:hydrolase activity"/>
    <property type="evidence" value="ECO:0007669"/>
    <property type="project" value="UniProtKB-UniRule"/>
</dbReference>
<dbReference type="Proteomes" id="UP000188929">
    <property type="component" value="Unassembled WGS sequence"/>
</dbReference>
<dbReference type="RefSeq" id="WP_076820804.1">
    <property type="nucleotide sequence ID" value="NZ_MOMC01000071.1"/>
</dbReference>
<evidence type="ECO:0000259" key="6">
    <source>
        <dbReference type="PROSITE" id="PS51635"/>
    </source>
</evidence>
<reference evidence="8" key="1">
    <citation type="submission" date="2016-10" db="EMBL/GenBank/DDBJ databases">
        <title>Frankia sp. NRRL B-16386 Genome sequencing.</title>
        <authorList>
            <person name="Ghodhbane-Gtari F."/>
            <person name="Swanson E."/>
            <person name="Gueddou A."/>
            <person name="Hezbri K."/>
            <person name="Ktari K."/>
            <person name="Nouioui I."/>
            <person name="Morris K."/>
            <person name="Simpson S."/>
            <person name="Abebe-Akele F."/>
            <person name="Thomas K."/>
            <person name="Gtari M."/>
            <person name="Tisa L.S."/>
        </authorList>
    </citation>
    <scope>NUCLEOTIDE SEQUENCE [LARGE SCALE GENOMIC DNA]</scope>
    <source>
        <strain evidence="8">NRRL B-16386</strain>
    </source>
</reference>
<feature type="short sequence motif" description="GXSXG" evidence="4">
    <location>
        <begin position="94"/>
        <end position="98"/>
    </location>
</feature>
<evidence type="ECO:0000313" key="7">
    <source>
        <dbReference type="EMBL" id="ONH24427.1"/>
    </source>
</evidence>
<keyword evidence="1 4" id="KW-0378">Hydrolase</keyword>
<feature type="compositionally biased region" description="Basic and acidic residues" evidence="5">
    <location>
        <begin position="42"/>
        <end position="57"/>
    </location>
</feature>
<evidence type="ECO:0000256" key="4">
    <source>
        <dbReference type="PROSITE-ProRule" id="PRU01161"/>
    </source>
</evidence>
<evidence type="ECO:0000256" key="3">
    <source>
        <dbReference type="ARBA" id="ARBA00023098"/>
    </source>
</evidence>
<feature type="domain" description="PNPLA" evidence="6">
    <location>
        <begin position="63"/>
        <end position="233"/>
    </location>
</feature>
<dbReference type="OrthoDB" id="4080114at2"/>
<keyword evidence="3 4" id="KW-0443">Lipid metabolism</keyword>
<dbReference type="PROSITE" id="PS51635">
    <property type="entry name" value="PNPLA"/>
    <property type="match status" value="1"/>
</dbReference>
<keyword evidence="2 4" id="KW-0442">Lipid degradation</keyword>
<feature type="region of interest" description="Disordered" evidence="5">
    <location>
        <begin position="329"/>
        <end position="353"/>
    </location>
</feature>
<name>A0A1V2I2U5_9ACTN</name>
<dbReference type="InterPro" id="IPR050301">
    <property type="entry name" value="NTE"/>
</dbReference>
<accession>A0A1V2I2U5</accession>
<dbReference type="EMBL" id="MOMC01000071">
    <property type="protein sequence ID" value="ONH24427.1"/>
    <property type="molecule type" value="Genomic_DNA"/>
</dbReference>
<dbReference type="InterPro" id="IPR002641">
    <property type="entry name" value="PNPLA_dom"/>
</dbReference>
<protein>
    <submittedName>
        <fullName evidence="7">Patatin</fullName>
    </submittedName>
</protein>